<dbReference type="Proteomes" id="UP000031978">
    <property type="component" value="Unassembled WGS sequence"/>
</dbReference>
<accession>A0AB34QS78</accession>
<gene>
    <name evidence="1" type="ORF">B4127_1884</name>
</gene>
<protein>
    <submittedName>
        <fullName evidence="1">Uncharacterized protein</fullName>
    </submittedName>
</protein>
<reference evidence="1 2" key="1">
    <citation type="submission" date="2014-12" db="EMBL/GenBank/DDBJ databases">
        <title>Draft Genome Sequences of Five Spore-Forming Food Isolates of Bacillus pumilus.</title>
        <authorList>
            <person name="de Jong A."/>
            <person name="van Heel A.J."/>
            <person name="Montalban-Lopez M."/>
            <person name="Krawczyk A.O."/>
            <person name="Berendsen E.M."/>
            <person name="Wells-Bennik M."/>
            <person name="Kuipers O.P."/>
        </authorList>
    </citation>
    <scope>NUCLEOTIDE SEQUENCE [LARGE SCALE GENOMIC DNA]</scope>
    <source>
        <strain evidence="1 2">B4127</strain>
    </source>
</reference>
<sequence>MLFLQQNLTEKGEKRSMKKILSKSLSSVVFFALAIILTFTTVAPGQASAATFKGIPFEQQQVIKELLEKNERVINILINSFVEEDNNYTFDVKKAVELGLTEEEAATAEKFLDRAAVLTIVFSESITKNEKGKLVFDAAKAVELGLTKEEAAKFEKLLKSVIRIADLAGDALVLDKKGNVVIDSKIAKGIGFSSTELLVFNQMLKKIPQEQLKSVYDAIQIAKEKLS</sequence>
<dbReference type="EMBL" id="JXCL01000040">
    <property type="protein sequence ID" value="KIL12553.1"/>
    <property type="molecule type" value="Genomic_DNA"/>
</dbReference>
<evidence type="ECO:0000313" key="1">
    <source>
        <dbReference type="EMBL" id="KIL12553.1"/>
    </source>
</evidence>
<comment type="caution">
    <text evidence="1">The sequence shown here is derived from an EMBL/GenBank/DDBJ whole genome shotgun (WGS) entry which is preliminary data.</text>
</comment>
<organism evidence="1 2">
    <name type="scientific">Bacillus pumilus</name>
    <name type="common">Bacillus mesentericus</name>
    <dbReference type="NCBI Taxonomy" id="1408"/>
    <lineage>
        <taxon>Bacteria</taxon>
        <taxon>Bacillati</taxon>
        <taxon>Bacillota</taxon>
        <taxon>Bacilli</taxon>
        <taxon>Bacillales</taxon>
        <taxon>Bacillaceae</taxon>
        <taxon>Bacillus</taxon>
    </lineage>
</organism>
<dbReference type="AlphaFoldDB" id="A0AB34QS78"/>
<proteinExistence type="predicted"/>
<evidence type="ECO:0000313" key="2">
    <source>
        <dbReference type="Proteomes" id="UP000031978"/>
    </source>
</evidence>
<name>A0AB34QS78_BACPU</name>